<dbReference type="Gene3D" id="1.10.340.70">
    <property type="match status" value="1"/>
</dbReference>
<dbReference type="PANTHER" id="PTHR47331:SF5">
    <property type="entry name" value="RIBONUCLEASE H"/>
    <property type="match status" value="1"/>
</dbReference>
<evidence type="ECO:0000259" key="2">
    <source>
        <dbReference type="Pfam" id="PF17921"/>
    </source>
</evidence>
<reference evidence="3 4" key="1">
    <citation type="submission" date="2022-01" db="EMBL/GenBank/DDBJ databases">
        <title>A high-quality chromosome-level genome assembly of rohu carp, Labeo rohita.</title>
        <authorList>
            <person name="Arick M.A. II"/>
            <person name="Hsu C.-Y."/>
            <person name="Magbanua Z."/>
            <person name="Pechanova O."/>
            <person name="Grover C."/>
            <person name="Miller E."/>
            <person name="Thrash A."/>
            <person name="Ezzel L."/>
            <person name="Alam S."/>
            <person name="Benzie J."/>
            <person name="Hamilton M."/>
            <person name="Karsi A."/>
            <person name="Lawrence M.L."/>
            <person name="Peterson D.G."/>
        </authorList>
    </citation>
    <scope>NUCLEOTIDE SEQUENCE [LARGE SCALE GENOMIC DNA]</scope>
    <source>
        <strain evidence="4">BAU-BD-2019</strain>
        <tissue evidence="3">Blood</tissue>
    </source>
</reference>
<keyword evidence="4" id="KW-1185">Reference proteome</keyword>
<evidence type="ECO:0000256" key="1">
    <source>
        <dbReference type="SAM" id="MobiDB-lite"/>
    </source>
</evidence>
<feature type="domain" description="Integrase zinc-binding" evidence="2">
    <location>
        <begin position="425"/>
        <end position="475"/>
    </location>
</feature>
<dbReference type="PANTHER" id="PTHR47331">
    <property type="entry name" value="PHD-TYPE DOMAIN-CONTAINING PROTEIN"/>
    <property type="match status" value="1"/>
</dbReference>
<protein>
    <submittedName>
        <fullName evidence="3">Catalase-peroxidase</fullName>
    </submittedName>
</protein>
<evidence type="ECO:0000313" key="4">
    <source>
        <dbReference type="Proteomes" id="UP000830375"/>
    </source>
</evidence>
<dbReference type="Proteomes" id="UP000830375">
    <property type="component" value="Unassembled WGS sequence"/>
</dbReference>
<dbReference type="EMBL" id="JACTAM010000001">
    <property type="protein sequence ID" value="KAI2668691.1"/>
    <property type="molecule type" value="Genomic_DNA"/>
</dbReference>
<sequence length="733" mass="83445">MKSFYVDNCLQSFTTTEEAKSFVDKIQTLLTDGGFELRQWSSNQPLTISHLPSELKSASVELWISHGKTDTQESALGLIWNHQTDTITYRYRPTESAETTMRNIYRTLASQYDPLGYLIPYTTRAQLIVQRLWDKKRDWDDPNLPPDLLQTWAEWEAELPLLPHIAFPRSYTSPAKDNKTEDQQGDVEVSFLTAKKPKKQQSIPRLELCAALTGAQLAKVVSTELTLPIHHITLWTDSTTVLTWLKSESCRFKVFVGTRVAEIQDLTDQHTWRFVPSSSNPADDITRGRTLDELGPDSHWYQGPSFLKDSPSSWPETPPPVEGNGDELRKTGLSTLAYFTGSTSVSNLDAEATLLQQSQKESFPLDLEQLRAGKPLAHNSRLKALAPELDSETQLIRVGGRLRHSTHLQQDTVHPIVLDAKHPITQLIIQSYDAKLHHPGYERAFAELRRKYWILRGREAVKRFQRSCVECQKWRRNPKIPKMADLPPPRLRLFRPAFYSTGMDCFGPYAVKVGRRTEKKWGIIFKCLTTRAAYIDVLHNLDVDSFLMALRRFTARRGTPFELISDQGTNFKGGERELREVFAALAPELQVQLARQQVEFRFNPPNAPHCGGCWEREISQASTDRHHWSSVNPDPITPNSLLMGRPDSSLPPVVYPESELISRRRWRHSQVLADHFCCLEHFGRWDKCQKSSLGPMAELSDIPAANLCSLINVQANLPPTALSAKLRVIPSER</sequence>
<dbReference type="InterPro" id="IPR041588">
    <property type="entry name" value="Integrase_H2C2"/>
</dbReference>
<dbReference type="InterPro" id="IPR036397">
    <property type="entry name" value="RNaseH_sf"/>
</dbReference>
<dbReference type="InterPro" id="IPR012337">
    <property type="entry name" value="RNaseH-like_sf"/>
</dbReference>
<name>A0ABQ8N0T1_LABRO</name>
<gene>
    <name evidence="3" type="ORF">H4Q32_005463</name>
</gene>
<feature type="region of interest" description="Disordered" evidence="1">
    <location>
        <begin position="305"/>
        <end position="324"/>
    </location>
</feature>
<dbReference type="InterPro" id="IPR008042">
    <property type="entry name" value="Retrotrans_Pao"/>
</dbReference>
<dbReference type="SUPFAM" id="SSF53098">
    <property type="entry name" value="Ribonuclease H-like"/>
    <property type="match status" value="1"/>
</dbReference>
<organism evidence="3 4">
    <name type="scientific">Labeo rohita</name>
    <name type="common">Indian major carp</name>
    <name type="synonym">Cyprinus rohita</name>
    <dbReference type="NCBI Taxonomy" id="84645"/>
    <lineage>
        <taxon>Eukaryota</taxon>
        <taxon>Metazoa</taxon>
        <taxon>Chordata</taxon>
        <taxon>Craniata</taxon>
        <taxon>Vertebrata</taxon>
        <taxon>Euteleostomi</taxon>
        <taxon>Actinopterygii</taxon>
        <taxon>Neopterygii</taxon>
        <taxon>Teleostei</taxon>
        <taxon>Ostariophysi</taxon>
        <taxon>Cypriniformes</taxon>
        <taxon>Cyprinidae</taxon>
        <taxon>Labeoninae</taxon>
        <taxon>Labeonini</taxon>
        <taxon>Labeo</taxon>
    </lineage>
</organism>
<comment type="caution">
    <text evidence="3">The sequence shown here is derived from an EMBL/GenBank/DDBJ whole genome shotgun (WGS) entry which is preliminary data.</text>
</comment>
<dbReference type="Gene3D" id="3.30.420.10">
    <property type="entry name" value="Ribonuclease H-like superfamily/Ribonuclease H"/>
    <property type="match status" value="1"/>
</dbReference>
<accession>A0ABQ8N0T1</accession>
<dbReference type="Pfam" id="PF05380">
    <property type="entry name" value="Peptidase_A17"/>
    <property type="match status" value="2"/>
</dbReference>
<proteinExistence type="predicted"/>
<evidence type="ECO:0000313" key="3">
    <source>
        <dbReference type="EMBL" id="KAI2668691.1"/>
    </source>
</evidence>
<dbReference type="Pfam" id="PF17921">
    <property type="entry name" value="Integrase_H2C2"/>
    <property type="match status" value="1"/>
</dbReference>